<evidence type="ECO:0000256" key="10">
    <source>
        <dbReference type="ARBA" id="ARBA00022968"/>
    </source>
</evidence>
<keyword evidence="7 17" id="KW-0812">Transmembrane</keyword>
<dbReference type="PANTHER" id="PTHR11675:SF101">
    <property type="entry name" value="POLYPEPTIDE N-ACETYLGALACTOSAMINYLTRANSFERASE 5"/>
    <property type="match status" value="1"/>
</dbReference>
<feature type="transmembrane region" description="Helical" evidence="17">
    <location>
        <begin position="7"/>
        <end position="30"/>
    </location>
</feature>
<dbReference type="InterPro" id="IPR045885">
    <property type="entry name" value="GalNAc-T"/>
</dbReference>
<keyword evidence="9 17" id="KW-0430">Lectin</keyword>
<comment type="pathway">
    <text evidence="3 17">Protein modification; protein glycosylation.</text>
</comment>
<dbReference type="Pfam" id="PF00535">
    <property type="entry name" value="Glycos_transf_2"/>
    <property type="match status" value="1"/>
</dbReference>
<dbReference type="GO" id="GO:0030246">
    <property type="term" value="F:carbohydrate binding"/>
    <property type="evidence" value="ECO:0007669"/>
    <property type="project" value="UniProtKB-KW"/>
</dbReference>
<evidence type="ECO:0000256" key="12">
    <source>
        <dbReference type="ARBA" id="ARBA00023034"/>
    </source>
</evidence>
<dbReference type="CDD" id="cd02510">
    <property type="entry name" value="pp-GalNAc-T"/>
    <property type="match status" value="1"/>
</dbReference>
<evidence type="ECO:0000256" key="2">
    <source>
        <dbReference type="ARBA" id="ARBA00004323"/>
    </source>
</evidence>
<dbReference type="FunFam" id="3.90.550.10:FF:000021">
    <property type="entry name" value="Polypeptide N-acetylgalactosaminyltransferase"/>
    <property type="match status" value="1"/>
</dbReference>
<evidence type="ECO:0000256" key="1">
    <source>
        <dbReference type="ARBA" id="ARBA00001936"/>
    </source>
</evidence>
<dbReference type="InterPro" id="IPR000772">
    <property type="entry name" value="Ricin_B_lectin"/>
</dbReference>
<dbReference type="InterPro" id="IPR035992">
    <property type="entry name" value="Ricin_B-like_lectins"/>
</dbReference>
<dbReference type="Proteomes" id="UP000492821">
    <property type="component" value="Unassembled WGS sequence"/>
</dbReference>
<evidence type="ECO:0000256" key="6">
    <source>
        <dbReference type="ARBA" id="ARBA00022679"/>
    </source>
</evidence>
<keyword evidence="13 17" id="KW-0472">Membrane</keyword>
<dbReference type="Gene3D" id="3.90.550.10">
    <property type="entry name" value="Spore Coat Polysaccharide Biosynthesis Protein SpsA, Chain A"/>
    <property type="match status" value="1"/>
</dbReference>
<keyword evidence="6 17" id="KW-0808">Transferase</keyword>
<dbReference type="AlphaFoldDB" id="A0A7E4V1U7"/>
<keyword evidence="16 17" id="KW-0464">Manganese</keyword>
<comment type="cofactor">
    <cofactor evidence="1 17">
        <name>Mn(2+)</name>
        <dbReference type="ChEBI" id="CHEBI:29035"/>
    </cofactor>
</comment>
<dbReference type="UniPathway" id="UPA00378"/>
<proteinExistence type="inferred from homology"/>
<dbReference type="Pfam" id="PF00652">
    <property type="entry name" value="Ricin_B_lectin"/>
    <property type="match status" value="1"/>
</dbReference>
<keyword evidence="11 17" id="KW-1133">Transmembrane helix</keyword>
<evidence type="ECO:0000256" key="9">
    <source>
        <dbReference type="ARBA" id="ARBA00022734"/>
    </source>
</evidence>
<keyword evidence="15" id="KW-0325">Glycoprotein</keyword>
<dbReference type="SUPFAM" id="SSF50370">
    <property type="entry name" value="Ricin B-like lectins"/>
    <property type="match status" value="1"/>
</dbReference>
<evidence type="ECO:0000256" key="4">
    <source>
        <dbReference type="ARBA" id="ARBA00005680"/>
    </source>
</evidence>
<dbReference type="GO" id="GO:0004653">
    <property type="term" value="F:polypeptide N-acetylgalactosaminyltransferase activity"/>
    <property type="evidence" value="ECO:0007669"/>
    <property type="project" value="UniProtKB-ARBA"/>
</dbReference>
<dbReference type="PANTHER" id="PTHR11675">
    <property type="entry name" value="N-ACETYLGALACTOSAMINYLTRANSFERASE"/>
    <property type="match status" value="1"/>
</dbReference>
<keyword evidence="19" id="KW-1185">Reference proteome</keyword>
<evidence type="ECO:0000256" key="14">
    <source>
        <dbReference type="ARBA" id="ARBA00023157"/>
    </source>
</evidence>
<evidence type="ECO:0000259" key="18">
    <source>
        <dbReference type="SMART" id="SM00458"/>
    </source>
</evidence>
<evidence type="ECO:0000256" key="8">
    <source>
        <dbReference type="ARBA" id="ARBA00022723"/>
    </source>
</evidence>
<dbReference type="SUPFAM" id="SSF53448">
    <property type="entry name" value="Nucleotide-diphospho-sugar transferases"/>
    <property type="match status" value="1"/>
</dbReference>
<evidence type="ECO:0000256" key="13">
    <source>
        <dbReference type="ARBA" id="ARBA00023136"/>
    </source>
</evidence>
<organism evidence="19 20">
    <name type="scientific">Panagrellus redivivus</name>
    <name type="common">Microworm</name>
    <dbReference type="NCBI Taxonomy" id="6233"/>
    <lineage>
        <taxon>Eukaryota</taxon>
        <taxon>Metazoa</taxon>
        <taxon>Ecdysozoa</taxon>
        <taxon>Nematoda</taxon>
        <taxon>Chromadorea</taxon>
        <taxon>Rhabditida</taxon>
        <taxon>Tylenchina</taxon>
        <taxon>Panagrolaimomorpha</taxon>
        <taxon>Panagrolaimoidea</taxon>
        <taxon>Panagrolaimidae</taxon>
        <taxon>Panagrellus</taxon>
    </lineage>
</organism>
<evidence type="ECO:0000313" key="19">
    <source>
        <dbReference type="Proteomes" id="UP000492821"/>
    </source>
</evidence>
<sequence length="588" mass="67058">MKVRPDVCRAILLTSIVWFLIDILILFYTLDNSTLEPKTISRAERLQHEQKPVDPYKAAVRPDPVDPATQEALDQLLQHTSFQNFGPGSNGEGVKIDPSQDQKMKEMFKENQFNLLASNMIAVNRTLPDFRSSKCQRDYNTYHLSELPTTSIIIVFHNEAWTTLLRTLHSIIDRSPRHLLEEIIMIDDCSDRDYLKKPLNEYVKRLPIPVHIVHLSERSGLIRARLTGSNMAKGKVLLFLDAHVEVTEGWLPPLLDRVHGDRKRVVAPIIDVISDDTFEYVTASDTTWGGFNWHLNFRWYTVPEREMARRKYDRSSPIRTPTIAGGLFAVDKQFFNDIGTYDEGMQVWGGENLEISFRVWMCGGFLEIHPCSRVGHVFRKQTPYTFPGGTAKVIHHNAARTAEVWMDEYKAFFYQMVPAAKNVDAGDVTERRRLRENLQCKDFRWYLENIYPEAPVPVNYVSIGQIINHGQNKCLDTMGKKSGETPGLVTCHGVGGNQAWSLTRDGTIRSDELCLTAYSGYTGGTGIKMEKCAVKTVSRNVFKYDPVSRMVQHPSTDRCLSIKSTSLAMDDCNNLDPDQQWSFANFKP</sequence>
<dbReference type="EC" id="2.4.1.-" evidence="17"/>
<dbReference type="InterPro" id="IPR001173">
    <property type="entry name" value="Glyco_trans_2-like"/>
</dbReference>
<dbReference type="WBParaSite" id="Pan_g15555.t1">
    <property type="protein sequence ID" value="Pan_g15555.t1"/>
    <property type="gene ID" value="Pan_g15555"/>
</dbReference>
<evidence type="ECO:0000256" key="11">
    <source>
        <dbReference type="ARBA" id="ARBA00022989"/>
    </source>
</evidence>
<dbReference type="InterPro" id="IPR029044">
    <property type="entry name" value="Nucleotide-diphossugar_trans"/>
</dbReference>
<dbReference type="GO" id="GO:0000139">
    <property type="term" value="C:Golgi membrane"/>
    <property type="evidence" value="ECO:0007669"/>
    <property type="project" value="UniProtKB-SubCell"/>
</dbReference>
<dbReference type="GO" id="GO:0006493">
    <property type="term" value="P:protein O-linked glycosylation"/>
    <property type="evidence" value="ECO:0007669"/>
    <property type="project" value="TreeGrafter"/>
</dbReference>
<evidence type="ECO:0000313" key="20">
    <source>
        <dbReference type="WBParaSite" id="Pan_g15555.t1"/>
    </source>
</evidence>
<keyword evidence="14 17" id="KW-1015">Disulfide bond</keyword>
<comment type="similarity">
    <text evidence="4 17">Belongs to the glycosyltransferase 2 family. GalNAc-T subfamily.</text>
</comment>
<dbReference type="GO" id="GO:0046872">
    <property type="term" value="F:metal ion binding"/>
    <property type="evidence" value="ECO:0007669"/>
    <property type="project" value="UniProtKB-KW"/>
</dbReference>
<evidence type="ECO:0000256" key="16">
    <source>
        <dbReference type="ARBA" id="ARBA00023211"/>
    </source>
</evidence>
<reference evidence="19" key="1">
    <citation type="journal article" date="2013" name="Genetics">
        <title>The draft genome and transcriptome of Panagrellus redivivus are shaped by the harsh demands of a free-living lifestyle.</title>
        <authorList>
            <person name="Srinivasan J."/>
            <person name="Dillman A.R."/>
            <person name="Macchietto M.G."/>
            <person name="Heikkinen L."/>
            <person name="Lakso M."/>
            <person name="Fracchia K.M."/>
            <person name="Antoshechkin I."/>
            <person name="Mortazavi A."/>
            <person name="Wong G."/>
            <person name="Sternberg P.W."/>
        </authorList>
    </citation>
    <scope>NUCLEOTIDE SEQUENCE [LARGE SCALE GENOMIC DNA]</scope>
    <source>
        <strain evidence="19">MT8872</strain>
    </source>
</reference>
<dbReference type="Gene3D" id="2.80.10.50">
    <property type="match status" value="1"/>
</dbReference>
<dbReference type="SMART" id="SM00458">
    <property type="entry name" value="RICIN"/>
    <property type="match status" value="1"/>
</dbReference>
<evidence type="ECO:0000256" key="17">
    <source>
        <dbReference type="RuleBase" id="RU361242"/>
    </source>
</evidence>
<evidence type="ECO:0000256" key="5">
    <source>
        <dbReference type="ARBA" id="ARBA00022676"/>
    </source>
</evidence>
<reference evidence="20" key="2">
    <citation type="submission" date="2020-10" db="UniProtKB">
        <authorList>
            <consortium name="WormBaseParasite"/>
        </authorList>
    </citation>
    <scope>IDENTIFICATION</scope>
</reference>
<evidence type="ECO:0000256" key="7">
    <source>
        <dbReference type="ARBA" id="ARBA00022692"/>
    </source>
</evidence>
<name>A0A7E4V1U7_PANRE</name>
<comment type="subcellular location">
    <subcellularLocation>
        <location evidence="2 17">Golgi apparatus membrane</location>
        <topology evidence="2 17">Single-pass type II membrane protein</topology>
    </subcellularLocation>
</comment>
<dbReference type="CDD" id="cd23433">
    <property type="entry name" value="beta-trefoil_Ricin_GALNT1-like"/>
    <property type="match status" value="1"/>
</dbReference>
<keyword evidence="5 17" id="KW-0328">Glycosyltransferase</keyword>
<protein>
    <recommendedName>
        <fullName evidence="17">Polypeptide N-acetylgalactosaminyltransferase</fullName>
        <ecNumber evidence="17">2.4.1.-</ecNumber>
    </recommendedName>
    <alternativeName>
        <fullName evidence="17">Protein-UDP acetylgalactosaminyltransferase</fullName>
    </alternativeName>
</protein>
<keyword evidence="10" id="KW-0735">Signal-anchor</keyword>
<evidence type="ECO:0000256" key="3">
    <source>
        <dbReference type="ARBA" id="ARBA00004922"/>
    </source>
</evidence>
<keyword evidence="8" id="KW-0479">Metal-binding</keyword>
<dbReference type="PROSITE" id="PS50231">
    <property type="entry name" value="RICIN_B_LECTIN"/>
    <property type="match status" value="1"/>
</dbReference>
<feature type="domain" description="Ricin B lectin" evidence="18">
    <location>
        <begin position="461"/>
        <end position="584"/>
    </location>
</feature>
<keyword evidence="12 17" id="KW-0333">Golgi apparatus</keyword>
<evidence type="ECO:0000256" key="15">
    <source>
        <dbReference type="ARBA" id="ARBA00023180"/>
    </source>
</evidence>
<accession>A0A7E4V1U7</accession>